<accession>A0A6C0AD46</accession>
<sequence>MYSKIQSKYHGVKSPQYTEEELKIVNDHKKLQSENDKIRIKKEKHVDLLNSEKNAILEEELEKLEEDISFMKKTIAIILESSKMKERTKYKKLNTILESKITNLQQKHRKKMLEYLEIPPNSSEEESCKHCGTKLIYYGETYGVSRCKTCLAKLWF</sequence>
<proteinExistence type="predicted"/>
<keyword evidence="1" id="KW-0175">Coiled coil</keyword>
<dbReference type="AlphaFoldDB" id="A0A6C0AD46"/>
<dbReference type="EMBL" id="MN740593">
    <property type="protein sequence ID" value="QHS77582.1"/>
    <property type="molecule type" value="Genomic_DNA"/>
</dbReference>
<organism evidence="2">
    <name type="scientific">viral metagenome</name>
    <dbReference type="NCBI Taxonomy" id="1070528"/>
    <lineage>
        <taxon>unclassified sequences</taxon>
        <taxon>metagenomes</taxon>
        <taxon>organismal metagenomes</taxon>
    </lineage>
</organism>
<protein>
    <submittedName>
        <fullName evidence="2">Uncharacterized protein</fullName>
    </submittedName>
</protein>
<name>A0A6C0AD46_9ZZZZ</name>
<reference evidence="2" key="1">
    <citation type="journal article" date="2020" name="Nature">
        <title>Giant virus diversity and host interactions through global metagenomics.</title>
        <authorList>
            <person name="Schulz F."/>
            <person name="Roux S."/>
            <person name="Paez-Espino D."/>
            <person name="Jungbluth S."/>
            <person name="Walsh D.A."/>
            <person name="Denef V.J."/>
            <person name="McMahon K.D."/>
            <person name="Konstantinidis K.T."/>
            <person name="Eloe-Fadrosh E.A."/>
            <person name="Kyrpides N.C."/>
            <person name="Woyke T."/>
        </authorList>
    </citation>
    <scope>NUCLEOTIDE SEQUENCE</scope>
    <source>
        <strain evidence="2">GVMAG-S-1021933-23</strain>
    </source>
</reference>
<evidence type="ECO:0000313" key="2">
    <source>
        <dbReference type="EMBL" id="QHS77582.1"/>
    </source>
</evidence>
<evidence type="ECO:0000256" key="1">
    <source>
        <dbReference type="SAM" id="Coils"/>
    </source>
</evidence>
<feature type="coiled-coil region" evidence="1">
    <location>
        <begin position="54"/>
        <end position="81"/>
    </location>
</feature>